<keyword evidence="1" id="KW-0732">Signal</keyword>
<accession>A0A5J6MH23</accession>
<dbReference type="RefSeq" id="WP_151176226.1">
    <property type="nucleotide sequence ID" value="NZ_CP042906.1"/>
</dbReference>
<feature type="chain" id="PRO_5023833182" description="Lipoprotein" evidence="1">
    <location>
        <begin position="29"/>
        <end position="195"/>
    </location>
</feature>
<dbReference type="EMBL" id="CP042906">
    <property type="protein sequence ID" value="QEX15805.1"/>
    <property type="molecule type" value="Genomic_DNA"/>
</dbReference>
<reference evidence="2 3" key="1">
    <citation type="submission" date="2019-08" db="EMBL/GenBank/DDBJ databases">
        <title>Hyperibacter terrae gen. nov., sp. nov. and Hyperibacter viscosus sp. nov., two new members in the family Rhodospirillaceae isolated from the rhizosphere of Hypericum perforatum.</title>
        <authorList>
            <person name="Noviana Z."/>
        </authorList>
    </citation>
    <scope>NUCLEOTIDE SEQUENCE [LARGE SCALE GENOMIC DNA]</scope>
    <source>
        <strain evidence="2 3">R5913</strain>
    </source>
</reference>
<organism evidence="2 3">
    <name type="scientific">Hypericibacter terrae</name>
    <dbReference type="NCBI Taxonomy" id="2602015"/>
    <lineage>
        <taxon>Bacteria</taxon>
        <taxon>Pseudomonadati</taxon>
        <taxon>Pseudomonadota</taxon>
        <taxon>Alphaproteobacteria</taxon>
        <taxon>Rhodospirillales</taxon>
        <taxon>Dongiaceae</taxon>
        <taxon>Hypericibacter</taxon>
    </lineage>
</organism>
<evidence type="ECO:0000313" key="3">
    <source>
        <dbReference type="Proteomes" id="UP000326202"/>
    </source>
</evidence>
<feature type="signal peptide" evidence="1">
    <location>
        <begin position="1"/>
        <end position="28"/>
    </location>
</feature>
<evidence type="ECO:0000256" key="1">
    <source>
        <dbReference type="SAM" id="SignalP"/>
    </source>
</evidence>
<proteinExistence type="predicted"/>
<gene>
    <name evidence="2" type="ORF">FRZ44_10920</name>
</gene>
<name>A0A5J6MH23_9PROT</name>
<dbReference type="KEGG" id="htq:FRZ44_10920"/>
<dbReference type="Proteomes" id="UP000326202">
    <property type="component" value="Chromosome"/>
</dbReference>
<protein>
    <recommendedName>
        <fullName evidence="4">Lipoprotein</fullName>
    </recommendedName>
</protein>
<keyword evidence="3" id="KW-1185">Reference proteome</keyword>
<sequence length="195" mass="20577">MDSILNMKKFLGLCVLASAAILAGPSLAQSLTGCLPITMNDVAPLDPPAFSTFPAPVASIAKPAAPDLASNPEAKEFKTALREGAKDGPNFAGHFTIVGWGCGGACLDFGILDARNGHVYFPPELRAISVMNVGTASDETAPDYDALRFRPDSDLIAVLGAPNEDESKEGIAYYRWDGKKLIAVKAYPSSKTKCE</sequence>
<dbReference type="AlphaFoldDB" id="A0A5J6MH23"/>
<evidence type="ECO:0008006" key="4">
    <source>
        <dbReference type="Google" id="ProtNLM"/>
    </source>
</evidence>
<dbReference type="OrthoDB" id="8757135at2"/>
<evidence type="ECO:0000313" key="2">
    <source>
        <dbReference type="EMBL" id="QEX15805.1"/>
    </source>
</evidence>